<accession>A0A3P6UNE6</accession>
<evidence type="ECO:0000256" key="1">
    <source>
        <dbReference type="ARBA" id="ARBA00004123"/>
    </source>
</evidence>
<protein>
    <recommendedName>
        <fullName evidence="5">DIRP domain-containing protein</fullName>
    </recommendedName>
</protein>
<dbReference type="GO" id="GO:0005654">
    <property type="term" value="C:nucleoplasm"/>
    <property type="evidence" value="ECO:0007669"/>
    <property type="project" value="TreeGrafter"/>
</dbReference>
<dbReference type="EMBL" id="UYRX01000356">
    <property type="protein sequence ID" value="VDK80808.1"/>
    <property type="molecule type" value="Genomic_DNA"/>
</dbReference>
<comment type="subcellular location">
    <subcellularLocation>
        <location evidence="1">Nucleus</location>
    </subcellularLocation>
</comment>
<reference evidence="6 7" key="1">
    <citation type="submission" date="2018-08" db="EMBL/GenBank/DDBJ databases">
        <authorList>
            <person name="Laetsch R D."/>
            <person name="Stevens L."/>
            <person name="Kumar S."/>
            <person name="Blaxter L. M."/>
        </authorList>
    </citation>
    <scope>NUCLEOTIDE SEQUENCE [LARGE SCALE GENOMIC DNA]</scope>
</reference>
<evidence type="ECO:0000259" key="5">
    <source>
        <dbReference type="SMART" id="SM01135"/>
    </source>
</evidence>
<feature type="domain" description="DIRP" evidence="5">
    <location>
        <begin position="165"/>
        <end position="270"/>
    </location>
</feature>
<feature type="compositionally biased region" description="Polar residues" evidence="4">
    <location>
        <begin position="87"/>
        <end position="98"/>
    </location>
</feature>
<feature type="region of interest" description="Disordered" evidence="4">
    <location>
        <begin position="32"/>
        <end position="119"/>
    </location>
</feature>
<gene>
    <name evidence="6" type="ORF">NLS_LOCUS5056</name>
</gene>
<dbReference type="GO" id="GO:0006351">
    <property type="term" value="P:DNA-templated transcription"/>
    <property type="evidence" value="ECO:0007669"/>
    <property type="project" value="InterPro"/>
</dbReference>
<evidence type="ECO:0000256" key="3">
    <source>
        <dbReference type="ARBA" id="ARBA00023242"/>
    </source>
</evidence>
<proteinExistence type="inferred from homology"/>
<name>A0A3P6UNE6_LITSI</name>
<evidence type="ECO:0000256" key="2">
    <source>
        <dbReference type="ARBA" id="ARBA00006732"/>
    </source>
</evidence>
<dbReference type="GO" id="GO:0051726">
    <property type="term" value="P:regulation of cell cycle"/>
    <property type="evidence" value="ECO:0007669"/>
    <property type="project" value="TreeGrafter"/>
</dbReference>
<dbReference type="Pfam" id="PF06584">
    <property type="entry name" value="DIRP"/>
    <property type="match status" value="1"/>
</dbReference>
<evidence type="ECO:0000256" key="4">
    <source>
        <dbReference type="SAM" id="MobiDB-lite"/>
    </source>
</evidence>
<dbReference type="STRING" id="42156.A0A3P6UNE6"/>
<evidence type="ECO:0000313" key="6">
    <source>
        <dbReference type="EMBL" id="VDK80808.1"/>
    </source>
</evidence>
<keyword evidence="7" id="KW-1185">Reference proteome</keyword>
<organism evidence="6 7">
    <name type="scientific">Litomosoides sigmodontis</name>
    <name type="common">Filarial nematode worm</name>
    <dbReference type="NCBI Taxonomy" id="42156"/>
    <lineage>
        <taxon>Eukaryota</taxon>
        <taxon>Metazoa</taxon>
        <taxon>Ecdysozoa</taxon>
        <taxon>Nematoda</taxon>
        <taxon>Chromadorea</taxon>
        <taxon>Rhabditida</taxon>
        <taxon>Spirurina</taxon>
        <taxon>Spiruromorpha</taxon>
        <taxon>Filarioidea</taxon>
        <taxon>Onchocercidae</taxon>
        <taxon>Litomosoides</taxon>
    </lineage>
</organism>
<dbReference type="GO" id="GO:0006357">
    <property type="term" value="P:regulation of transcription by RNA polymerase II"/>
    <property type="evidence" value="ECO:0007669"/>
    <property type="project" value="TreeGrafter"/>
</dbReference>
<dbReference type="Pfam" id="PF19438">
    <property type="entry name" value="LIN9_C"/>
    <property type="match status" value="1"/>
</dbReference>
<dbReference type="InterPro" id="IPR010561">
    <property type="entry name" value="LIN-9/ALY1"/>
</dbReference>
<feature type="compositionally biased region" description="Basic residues" evidence="4">
    <location>
        <begin position="65"/>
        <end position="78"/>
    </location>
</feature>
<dbReference type="GO" id="GO:0017053">
    <property type="term" value="C:transcription repressor complex"/>
    <property type="evidence" value="ECO:0007669"/>
    <property type="project" value="InterPro"/>
</dbReference>
<sequence>MALIEALDEKIDHFKIRKAGYEIWEMPGVGESSRYHLRGPVKPPSRYTDSGDESQEVARLSSSKLKSKRSSPVKRSGKGPKAESDTDSNVSSGTSSRVLSKAAESPKSKVMNNGPQKDISKENTILRAARPQPSEISPTMRENLRHLKNVLKLPKARRWVYCEFFYSGVDQQLFSGDNEFVQLLHEMFPNLRVFKLCRPEWRAIRRMIGKPRRCSEAFLSEERESLESKRARIRQIYDGSLMNIPPGCELPLRLPPPLIIGAKIYARVRTPKDGIYAGTIDAILPASYRVVFDKEEMIPPMIIKDSEVMSAQTIELLSINYFLEQNRSAIPPSLIRFGHAGVLPKFVDASSSSRSPTGLDSIRKSSRIRDEKVGNFPVRMLVILVKLSKLIEVKRSLVKSLCELNMEAEKMNMITDCYPMAFQKRYAQVVIDMETINRQLQSYLNAISEYCNQLLPQLSELSLTSRPEALRKMCQTHSVQIVKHCNNGLNVQNKHALDLVTSLTALLLQIRALGQQSCTPLDLHTLSESLNEIRKQVDPSNAAAFQDFVEVHMKQIHNMMLNIGNVC</sequence>
<dbReference type="InterPro" id="IPR045831">
    <property type="entry name" value="LIN9_C"/>
</dbReference>
<dbReference type="PANTHER" id="PTHR21689:SF2">
    <property type="entry name" value="PROTEIN LIN-9 HOMOLOG"/>
    <property type="match status" value="1"/>
</dbReference>
<dbReference type="OrthoDB" id="2339771at2759"/>
<comment type="similarity">
    <text evidence="2">Belongs to the lin-9 family.</text>
</comment>
<dbReference type="PANTHER" id="PTHR21689">
    <property type="entry name" value="LIN-9"/>
    <property type="match status" value="1"/>
</dbReference>
<dbReference type="Proteomes" id="UP000277928">
    <property type="component" value="Unassembled WGS sequence"/>
</dbReference>
<dbReference type="OMA" id="KEEMIPP"/>
<evidence type="ECO:0000313" key="7">
    <source>
        <dbReference type="Proteomes" id="UP000277928"/>
    </source>
</evidence>
<keyword evidence="3" id="KW-0539">Nucleus</keyword>
<dbReference type="InterPro" id="IPR033471">
    <property type="entry name" value="DIRP"/>
</dbReference>
<dbReference type="AlphaFoldDB" id="A0A3P6UNE6"/>
<dbReference type="SMART" id="SM01135">
    <property type="entry name" value="DIRP"/>
    <property type="match status" value="1"/>
</dbReference>
<dbReference type="GO" id="GO:0003677">
    <property type="term" value="F:DNA binding"/>
    <property type="evidence" value="ECO:0007669"/>
    <property type="project" value="TreeGrafter"/>
</dbReference>